<comment type="subcellular location">
    <subcellularLocation>
        <location evidence="1">Endoplasmic reticulum membrane</location>
        <topology evidence="1">Single-pass type I membrane protein</topology>
    </subcellularLocation>
</comment>
<sequence length="231" mass="25413">MFPCSLLCYIWSHVLLMNYSWASLTTFNVEHSIDGGHSFQPLTQLVVHSSNGVFTLSSDASPTLSLTDRETLLKVAKANGLYSIRIITTATDYLESTVFACQLLSSNMQLKLLLSLNDEGFPVALHATPLKYECLSEHALSGHIETLRSDIAISLSVQKPVVGSSPETIRYLQRLEKQREEMARVEKGDNRSFFAKYWTYILPAAILFVVFSGIQEASSSNAATGGGGGRQ</sequence>
<evidence type="ECO:0000256" key="10">
    <source>
        <dbReference type="SAM" id="SignalP"/>
    </source>
</evidence>
<evidence type="ECO:0000256" key="1">
    <source>
        <dbReference type="ARBA" id="ARBA00004115"/>
    </source>
</evidence>
<organism evidence="11 12">
    <name type="scientific">Paragonimus heterotremus</name>
    <dbReference type="NCBI Taxonomy" id="100268"/>
    <lineage>
        <taxon>Eukaryota</taxon>
        <taxon>Metazoa</taxon>
        <taxon>Spiralia</taxon>
        <taxon>Lophotrochozoa</taxon>
        <taxon>Platyhelminthes</taxon>
        <taxon>Trematoda</taxon>
        <taxon>Digenea</taxon>
        <taxon>Plagiorchiida</taxon>
        <taxon>Troglotremata</taxon>
        <taxon>Troglotrematidae</taxon>
        <taxon>Paragonimus</taxon>
    </lineage>
</organism>
<feature type="signal peptide" evidence="10">
    <location>
        <begin position="1"/>
        <end position="22"/>
    </location>
</feature>
<evidence type="ECO:0000256" key="2">
    <source>
        <dbReference type="ARBA" id="ARBA00007695"/>
    </source>
</evidence>
<dbReference type="CDD" id="cd22209">
    <property type="entry name" value="EMC10"/>
    <property type="match status" value="1"/>
</dbReference>
<evidence type="ECO:0000256" key="9">
    <source>
        <dbReference type="SAM" id="Phobius"/>
    </source>
</evidence>
<dbReference type="AlphaFoldDB" id="A0A8J4T6M0"/>
<keyword evidence="12" id="KW-1185">Reference proteome</keyword>
<dbReference type="GO" id="GO:0005789">
    <property type="term" value="C:endoplasmic reticulum membrane"/>
    <property type="evidence" value="ECO:0007669"/>
    <property type="project" value="UniProtKB-SubCell"/>
</dbReference>
<feature type="chain" id="PRO_5035249506" description="ER membrane protein complex subunit 10" evidence="10">
    <location>
        <begin position="23"/>
        <end position="231"/>
    </location>
</feature>
<comment type="caution">
    <text evidence="11">The sequence shown here is derived from an EMBL/GenBank/DDBJ whole genome shotgun (WGS) entry which is preliminary data.</text>
</comment>
<dbReference type="PANTHER" id="PTHR21397">
    <property type="entry name" value="CHROMATIN COMPLEXES SUBUNIT BAP18-RELATED"/>
    <property type="match status" value="1"/>
</dbReference>
<dbReference type="OrthoDB" id="1894652at2759"/>
<keyword evidence="8 9" id="KW-0472">Membrane</keyword>
<comment type="similarity">
    <text evidence="2">Belongs to the EMC10 family.</text>
</comment>
<evidence type="ECO:0000256" key="6">
    <source>
        <dbReference type="ARBA" id="ARBA00022824"/>
    </source>
</evidence>
<dbReference type="PANTHER" id="PTHR21397:SF4">
    <property type="entry name" value="ER MEMBRANE PROTEIN COMPLEX SUBUNIT 10"/>
    <property type="match status" value="1"/>
</dbReference>
<dbReference type="Proteomes" id="UP000748531">
    <property type="component" value="Unassembled WGS sequence"/>
</dbReference>
<dbReference type="Pfam" id="PF21203">
    <property type="entry name" value="ECM10"/>
    <property type="match status" value="1"/>
</dbReference>
<evidence type="ECO:0000313" key="12">
    <source>
        <dbReference type="Proteomes" id="UP000748531"/>
    </source>
</evidence>
<keyword evidence="6" id="KW-0256">Endoplasmic reticulum</keyword>
<feature type="transmembrane region" description="Helical" evidence="9">
    <location>
        <begin position="197"/>
        <end position="214"/>
    </location>
</feature>
<evidence type="ECO:0000256" key="4">
    <source>
        <dbReference type="ARBA" id="ARBA00022692"/>
    </source>
</evidence>
<accession>A0A8J4T6M0</accession>
<evidence type="ECO:0000256" key="3">
    <source>
        <dbReference type="ARBA" id="ARBA00020105"/>
    </source>
</evidence>
<name>A0A8J4T6M0_9TREM</name>
<evidence type="ECO:0000256" key="8">
    <source>
        <dbReference type="ARBA" id="ARBA00023136"/>
    </source>
</evidence>
<evidence type="ECO:0000313" key="11">
    <source>
        <dbReference type="EMBL" id="KAF5398779.1"/>
    </source>
</evidence>
<proteinExistence type="inferred from homology"/>
<keyword evidence="4 9" id="KW-0812">Transmembrane</keyword>
<keyword evidence="5 10" id="KW-0732">Signal</keyword>
<protein>
    <recommendedName>
        <fullName evidence="3">ER membrane protein complex subunit 10</fullName>
    </recommendedName>
</protein>
<keyword evidence="7 9" id="KW-1133">Transmembrane helix</keyword>
<reference evidence="11" key="1">
    <citation type="submission" date="2019-05" db="EMBL/GenBank/DDBJ databases">
        <title>Annotation for the trematode Paragonimus heterotremus.</title>
        <authorList>
            <person name="Choi Y.-J."/>
        </authorList>
    </citation>
    <scope>NUCLEOTIDE SEQUENCE</scope>
    <source>
        <strain evidence="11">LC</strain>
    </source>
</reference>
<evidence type="ECO:0000256" key="5">
    <source>
        <dbReference type="ARBA" id="ARBA00022729"/>
    </source>
</evidence>
<evidence type="ECO:0000256" key="7">
    <source>
        <dbReference type="ARBA" id="ARBA00022989"/>
    </source>
</evidence>
<dbReference type="EMBL" id="LUCH01004648">
    <property type="protein sequence ID" value="KAF5398779.1"/>
    <property type="molecule type" value="Genomic_DNA"/>
</dbReference>
<gene>
    <name evidence="11" type="ORF">PHET_07144</name>
</gene>